<dbReference type="AlphaFoldDB" id="A0A9N9P9G0"/>
<dbReference type="OrthoDB" id="2437308at2759"/>
<accession>A0A9N9P9G0</accession>
<feature type="non-terminal residue" evidence="1">
    <location>
        <position position="71"/>
    </location>
</feature>
<evidence type="ECO:0000313" key="1">
    <source>
        <dbReference type="EMBL" id="CAG8795402.1"/>
    </source>
</evidence>
<protein>
    <submittedName>
        <fullName evidence="1">5623_t:CDS:1</fullName>
    </submittedName>
</protein>
<gene>
    <name evidence="1" type="ORF">DERYTH_LOCUS22271</name>
</gene>
<sequence length="71" mass="8056">MSSLFENVKDKVIAAKQHLKKGAHSYLEIIFVNQDLLKEYASNGVVKPTMATSLQMLINPSYWSKSEMCHL</sequence>
<keyword evidence="2" id="KW-1185">Reference proteome</keyword>
<evidence type="ECO:0000313" key="2">
    <source>
        <dbReference type="Proteomes" id="UP000789405"/>
    </source>
</evidence>
<dbReference type="EMBL" id="CAJVPY010030417">
    <property type="protein sequence ID" value="CAG8795402.1"/>
    <property type="molecule type" value="Genomic_DNA"/>
</dbReference>
<reference evidence="1" key="1">
    <citation type="submission" date="2021-06" db="EMBL/GenBank/DDBJ databases">
        <authorList>
            <person name="Kallberg Y."/>
            <person name="Tangrot J."/>
            <person name="Rosling A."/>
        </authorList>
    </citation>
    <scope>NUCLEOTIDE SEQUENCE</scope>
    <source>
        <strain evidence="1">MA453B</strain>
    </source>
</reference>
<proteinExistence type="predicted"/>
<comment type="caution">
    <text evidence="1">The sequence shown here is derived from an EMBL/GenBank/DDBJ whole genome shotgun (WGS) entry which is preliminary data.</text>
</comment>
<dbReference type="Proteomes" id="UP000789405">
    <property type="component" value="Unassembled WGS sequence"/>
</dbReference>
<organism evidence="1 2">
    <name type="scientific">Dentiscutata erythropus</name>
    <dbReference type="NCBI Taxonomy" id="1348616"/>
    <lineage>
        <taxon>Eukaryota</taxon>
        <taxon>Fungi</taxon>
        <taxon>Fungi incertae sedis</taxon>
        <taxon>Mucoromycota</taxon>
        <taxon>Glomeromycotina</taxon>
        <taxon>Glomeromycetes</taxon>
        <taxon>Diversisporales</taxon>
        <taxon>Gigasporaceae</taxon>
        <taxon>Dentiscutata</taxon>
    </lineage>
</organism>
<name>A0A9N9P9G0_9GLOM</name>